<evidence type="ECO:0000313" key="3">
    <source>
        <dbReference type="Proteomes" id="UP000064939"/>
    </source>
</evidence>
<reference evidence="2 3" key="1">
    <citation type="journal article" date="2015" name="Int. J. Syst. Evol. Microbiol.">
        <title>Acinetobacter equi sp. nov. isolated from horse faeces.</title>
        <authorList>
            <person name="Poppel M.T."/>
            <person name="Skiebe E."/>
            <person name="Laue M."/>
            <person name="Bergmann H."/>
            <person name="Ebersberger I."/>
            <person name="Garn T."/>
            <person name="Fruth A."/>
            <person name="Baumgardt S."/>
            <person name="Busse H.J."/>
            <person name="Wilharm G."/>
        </authorList>
    </citation>
    <scope>NUCLEOTIDE SEQUENCE [LARGE SCALE GENOMIC DNA]</scope>
    <source>
        <strain evidence="2 3">114</strain>
    </source>
</reference>
<name>A0A0N9VD85_9GAMM</name>
<proteinExistence type="predicted"/>
<dbReference type="EMBL" id="CP012808">
    <property type="protein sequence ID" value="ALH95077.1"/>
    <property type="molecule type" value="Genomic_DNA"/>
</dbReference>
<keyword evidence="1" id="KW-1133">Transmembrane helix</keyword>
<sequence>MYKKIFKLSLIFFIPFYLISCTAMVWHEGNGMFSMGKVWEEQNKTIYKKKLLKKDELLGLVQTQSSQDTQLFIIGKKYGYKVLSGQDEALKIVNSNTGIQYWRLKQEEECNECKLEIFFDDETSTDQHLIFYTTMTLYYVNPNITEQQNVELLKIGAKKRTVMVNTTERQEIYIKTIDLKGEVVGLNKQFKALEHQKFSQPYSIELYDRDISTRTSKANYPLLLKKIAVTPFTLLADIVVVPLFLIMDANH</sequence>
<keyword evidence="1" id="KW-0812">Transmembrane</keyword>
<protein>
    <submittedName>
        <fullName evidence="2">Uncharacterized protein</fullName>
    </submittedName>
</protein>
<dbReference type="KEGG" id="aei:AOY20_05730"/>
<gene>
    <name evidence="2" type="ORF">AOY20_05730</name>
</gene>
<accession>A0A0N9VD85</accession>
<feature type="transmembrane region" description="Helical" evidence="1">
    <location>
        <begin position="6"/>
        <end position="26"/>
    </location>
</feature>
<dbReference type="AlphaFoldDB" id="A0A0N9VD85"/>
<keyword evidence="3" id="KW-1185">Reference proteome</keyword>
<keyword evidence="1" id="KW-0472">Membrane</keyword>
<evidence type="ECO:0000256" key="1">
    <source>
        <dbReference type="SAM" id="Phobius"/>
    </source>
</evidence>
<feature type="transmembrane region" description="Helical" evidence="1">
    <location>
        <begin position="227"/>
        <end position="247"/>
    </location>
</feature>
<dbReference type="STRING" id="1324350.AOY20_05730"/>
<dbReference type="Proteomes" id="UP000064939">
    <property type="component" value="Chromosome"/>
</dbReference>
<organism evidence="2 3">
    <name type="scientific">Acinetobacter equi</name>
    <dbReference type="NCBI Taxonomy" id="1324350"/>
    <lineage>
        <taxon>Bacteria</taxon>
        <taxon>Pseudomonadati</taxon>
        <taxon>Pseudomonadota</taxon>
        <taxon>Gammaproteobacteria</taxon>
        <taxon>Moraxellales</taxon>
        <taxon>Moraxellaceae</taxon>
        <taxon>Acinetobacter</taxon>
    </lineage>
</organism>
<dbReference type="OrthoDB" id="6623844at2"/>
<evidence type="ECO:0000313" key="2">
    <source>
        <dbReference type="EMBL" id="ALH95077.1"/>
    </source>
</evidence>
<dbReference type="RefSeq" id="WP_054580974.1">
    <property type="nucleotide sequence ID" value="NZ_CP012808.1"/>
</dbReference>